<keyword evidence="3 5" id="KW-1133">Transmembrane helix</keyword>
<reference evidence="6 7" key="1">
    <citation type="submission" date="2019-02" db="EMBL/GenBank/DDBJ databases">
        <title>Deep-cultivation of Planctomycetes and their phenomic and genomic characterization uncovers novel biology.</title>
        <authorList>
            <person name="Wiegand S."/>
            <person name="Jogler M."/>
            <person name="Boedeker C."/>
            <person name="Pinto D."/>
            <person name="Vollmers J."/>
            <person name="Rivas-Marin E."/>
            <person name="Kohn T."/>
            <person name="Peeters S.H."/>
            <person name="Heuer A."/>
            <person name="Rast P."/>
            <person name="Oberbeckmann S."/>
            <person name="Bunk B."/>
            <person name="Jeske O."/>
            <person name="Meyerdierks A."/>
            <person name="Storesund J.E."/>
            <person name="Kallscheuer N."/>
            <person name="Luecker S."/>
            <person name="Lage O.M."/>
            <person name="Pohl T."/>
            <person name="Merkel B.J."/>
            <person name="Hornburger P."/>
            <person name="Mueller R.-W."/>
            <person name="Bruemmer F."/>
            <person name="Labrenz M."/>
            <person name="Spormann A.M."/>
            <person name="Op den Camp H."/>
            <person name="Overmann J."/>
            <person name="Amann R."/>
            <person name="Jetten M.S.M."/>
            <person name="Mascher T."/>
            <person name="Medema M.H."/>
            <person name="Devos D.P."/>
            <person name="Kaster A.-K."/>
            <person name="Ovreas L."/>
            <person name="Rohde M."/>
            <person name="Galperin M.Y."/>
            <person name="Jogler C."/>
        </authorList>
    </citation>
    <scope>NUCLEOTIDE SEQUENCE [LARGE SCALE GENOMIC DNA]</scope>
    <source>
        <strain evidence="6 7">SV_7m_r</strain>
    </source>
</reference>
<keyword evidence="7" id="KW-1185">Reference proteome</keyword>
<evidence type="ECO:0000256" key="1">
    <source>
        <dbReference type="ARBA" id="ARBA00004127"/>
    </source>
</evidence>
<dbReference type="GO" id="GO:0012505">
    <property type="term" value="C:endomembrane system"/>
    <property type="evidence" value="ECO:0007669"/>
    <property type="project" value="UniProtKB-SubCell"/>
</dbReference>
<dbReference type="GO" id="GO:0030026">
    <property type="term" value="P:intracellular manganese ion homeostasis"/>
    <property type="evidence" value="ECO:0007669"/>
    <property type="project" value="InterPro"/>
</dbReference>
<gene>
    <name evidence="6" type="ORF">SV7mr_39060</name>
</gene>
<dbReference type="AlphaFoldDB" id="A0A517SZA9"/>
<evidence type="ECO:0000313" key="6">
    <source>
        <dbReference type="EMBL" id="QDT61371.1"/>
    </source>
</evidence>
<evidence type="ECO:0000256" key="4">
    <source>
        <dbReference type="ARBA" id="ARBA00023136"/>
    </source>
</evidence>
<dbReference type="Pfam" id="PF01988">
    <property type="entry name" value="VIT1"/>
    <property type="match status" value="1"/>
</dbReference>
<evidence type="ECO:0000256" key="3">
    <source>
        <dbReference type="ARBA" id="ARBA00022989"/>
    </source>
</evidence>
<dbReference type="InterPro" id="IPR008217">
    <property type="entry name" value="Ccc1_fam"/>
</dbReference>
<feature type="transmembrane region" description="Helical" evidence="5">
    <location>
        <begin position="229"/>
        <end position="251"/>
    </location>
</feature>
<protein>
    <submittedName>
        <fullName evidence="6">VIT family protein</fullName>
    </submittedName>
</protein>
<comment type="subcellular location">
    <subcellularLocation>
        <location evidence="1">Endomembrane system</location>
        <topology evidence="1">Multi-pass membrane protein</topology>
    </subcellularLocation>
</comment>
<proteinExistence type="predicted"/>
<dbReference type="GO" id="GO:0005384">
    <property type="term" value="F:manganese ion transmembrane transporter activity"/>
    <property type="evidence" value="ECO:0007669"/>
    <property type="project" value="InterPro"/>
</dbReference>
<accession>A0A517SZA9</accession>
<dbReference type="EMBL" id="CP036272">
    <property type="protein sequence ID" value="QDT61371.1"/>
    <property type="molecule type" value="Genomic_DNA"/>
</dbReference>
<dbReference type="RefSeq" id="WP_145275403.1">
    <property type="nucleotide sequence ID" value="NZ_CP036272.1"/>
</dbReference>
<evidence type="ECO:0000313" key="7">
    <source>
        <dbReference type="Proteomes" id="UP000315003"/>
    </source>
</evidence>
<name>A0A517SZA9_9BACT</name>
<keyword evidence="2 5" id="KW-0812">Transmembrane</keyword>
<feature type="transmembrane region" description="Helical" evidence="5">
    <location>
        <begin position="163"/>
        <end position="184"/>
    </location>
</feature>
<dbReference type="OrthoDB" id="9781619at2"/>
<dbReference type="Proteomes" id="UP000315003">
    <property type="component" value="Chromosome"/>
</dbReference>
<feature type="transmembrane region" description="Helical" evidence="5">
    <location>
        <begin position="196"/>
        <end position="217"/>
    </location>
</feature>
<evidence type="ECO:0000256" key="2">
    <source>
        <dbReference type="ARBA" id="ARBA00022692"/>
    </source>
</evidence>
<sequence length="252" mass="27322">MINLDRQKLADEHSIDQIRDRLNVENKPDYLADFVYGAIDGTVTTFAVVSGVAGADLSSSIVIILGFANLIGDGFSMAASNFLGTRTDMQLHEKAKAREAAEIDAYPEGEREEIRQIFAAKGFEGQQLEQVVDTITANRKVWIETMLTEEMGLSLTRRSPLRAASATMTAFLAVGLIPLMPFVAEYFSPTMEISPYTQSSLMTAIAFFAVGAAKSRFVDQRWYWSGLETLSVGGAAAVLAYVVGMALGNIAG</sequence>
<evidence type="ECO:0000256" key="5">
    <source>
        <dbReference type="SAM" id="Phobius"/>
    </source>
</evidence>
<organism evidence="6 7">
    <name type="scientific">Stieleria bergensis</name>
    <dbReference type="NCBI Taxonomy" id="2528025"/>
    <lineage>
        <taxon>Bacteria</taxon>
        <taxon>Pseudomonadati</taxon>
        <taxon>Planctomycetota</taxon>
        <taxon>Planctomycetia</taxon>
        <taxon>Pirellulales</taxon>
        <taxon>Pirellulaceae</taxon>
        <taxon>Stieleria</taxon>
    </lineage>
</organism>
<dbReference type="PANTHER" id="PTHR31851">
    <property type="entry name" value="FE(2+)/MN(2+) TRANSPORTER PCL1"/>
    <property type="match status" value="1"/>
</dbReference>
<keyword evidence="4 5" id="KW-0472">Membrane</keyword>